<evidence type="ECO:0000313" key="3">
    <source>
        <dbReference type="Proteomes" id="UP000792457"/>
    </source>
</evidence>
<feature type="compositionally biased region" description="Acidic residues" evidence="1">
    <location>
        <begin position="1089"/>
        <end position="1098"/>
    </location>
</feature>
<protein>
    <submittedName>
        <fullName evidence="2">Uncharacterized protein</fullName>
    </submittedName>
</protein>
<dbReference type="OrthoDB" id="10069833at2759"/>
<proteinExistence type="predicted"/>
<feature type="compositionally biased region" description="Pro residues" evidence="1">
    <location>
        <begin position="39"/>
        <end position="49"/>
    </location>
</feature>
<dbReference type="EMBL" id="KZ309720">
    <property type="protein sequence ID" value="KAG8239580.1"/>
    <property type="molecule type" value="Genomic_DNA"/>
</dbReference>
<feature type="compositionally biased region" description="Acidic residues" evidence="1">
    <location>
        <begin position="746"/>
        <end position="762"/>
    </location>
</feature>
<dbReference type="AlphaFoldDB" id="A0A8K0KTN6"/>
<organism evidence="2 3">
    <name type="scientific">Ladona fulva</name>
    <name type="common">Scarce chaser dragonfly</name>
    <name type="synonym">Libellula fulva</name>
    <dbReference type="NCBI Taxonomy" id="123851"/>
    <lineage>
        <taxon>Eukaryota</taxon>
        <taxon>Metazoa</taxon>
        <taxon>Ecdysozoa</taxon>
        <taxon>Arthropoda</taxon>
        <taxon>Hexapoda</taxon>
        <taxon>Insecta</taxon>
        <taxon>Pterygota</taxon>
        <taxon>Palaeoptera</taxon>
        <taxon>Odonata</taxon>
        <taxon>Epiprocta</taxon>
        <taxon>Anisoptera</taxon>
        <taxon>Libelluloidea</taxon>
        <taxon>Libellulidae</taxon>
        <taxon>Ladona</taxon>
    </lineage>
</organism>
<feature type="compositionally biased region" description="Acidic residues" evidence="1">
    <location>
        <begin position="777"/>
        <end position="787"/>
    </location>
</feature>
<feature type="non-terminal residue" evidence="2">
    <location>
        <position position="1"/>
    </location>
</feature>
<accession>A0A8K0KTN6</accession>
<feature type="compositionally biased region" description="Polar residues" evidence="1">
    <location>
        <begin position="981"/>
        <end position="993"/>
    </location>
</feature>
<name>A0A8K0KTN6_LADFU</name>
<feature type="compositionally biased region" description="Basic and acidic residues" evidence="1">
    <location>
        <begin position="543"/>
        <end position="558"/>
    </location>
</feature>
<feature type="compositionally biased region" description="Acidic residues" evidence="1">
    <location>
        <begin position="812"/>
        <end position="823"/>
    </location>
</feature>
<feature type="region of interest" description="Disordered" evidence="1">
    <location>
        <begin position="211"/>
        <end position="398"/>
    </location>
</feature>
<feature type="compositionally biased region" description="Basic and acidic residues" evidence="1">
    <location>
        <begin position="796"/>
        <end position="811"/>
    </location>
</feature>
<comment type="caution">
    <text evidence="2">The sequence shown here is derived from an EMBL/GenBank/DDBJ whole genome shotgun (WGS) entry which is preliminary data.</text>
</comment>
<feature type="compositionally biased region" description="Low complexity" evidence="1">
    <location>
        <begin position="952"/>
        <end position="964"/>
    </location>
</feature>
<feature type="compositionally biased region" description="Pro residues" evidence="1">
    <location>
        <begin position="299"/>
        <end position="319"/>
    </location>
</feature>
<sequence>QRTFSQCPNTDDFFYDTLKVWCIFTPKVTRHDNIIQDPHPYPVGWPPPEIENQNGGAGQHSDSGKAEERLTSAQFDVFTELDPLGTGRSRPYIDKKDFFQDLKNPPKKVLRDLVTDTPCTHSVTPPAFPATVPLFNAMFDDASQPTLFPSSFPAPSDLFTESVFPSATDASASSVAPSPPLAAEDPFADTDPFVSAPSAVSLSDVDVSGIFPRIEDDPFDTDFANLSSSRRKRVDSATVGRKPRKGITHGPLRVSLPPEKKSLDSPVLLPPPPTGTGTIPRSRSRSPRSLASITRTSPQSPPEPPPRPDSAAKPPPLPPKRVSAPSSRQAEDASQYEFIDQYETSPRPAVESKTVPRAIRKSGLPPPPRRQHQRVSPSAESEALKRAVVVPTESTPPATSFDLTLAELGKMSIADLASALHIPPERVSTMTLQELAEKLSTCRTKSASDKEEEYAKRDRYAALRESLDDEFASTAATFSANFEAKFEEEFNKENETKDDVFCEVSSFDKYAVFRELIDSEAEKENTLAVEATREESPQNEASDASKEGREEEEEKVKEEEEEESSREETAEDKYAALREICVEEEKGEEEAGGAAETNSSEERNEKVEEEAGDLVVLSREEGIVGSGTAEGKDEEWAKENVGWANFPEKATDGGESEEAASPWSSESREAVGWEGAWGSEGKADYGSRSEVKRGCRWRRSEEEEEEERRRPRRSRKAAWVEEEGRRRCWEEGARRRQRARKPSTWGDEEDEGEEEEEWEEEEWKGKKRRARRRSEEWDAEEEEEEEDRGGRRPVRRREGTWDRRGKSYRSWDEEDEAEEDYEEGGSRRCRRVRTASGEGTSRVTSRHFRHEAEEFGRERGRELGHRRRTTPTPSSFGQRKAGPHRWQQRREEEEEEEERWGRRSGGGTRRGRQRGKEAPMGKRTTSRGSSGGRLQSPFEDDFVHGTGGGGSSVSSDVSERSPVVHNGRCSDDVFLPCDASSVDTFPETTTQRPFSAPVEGARNRMERPRGGARASGLISTTSHRMQRQQSSELGNGGLRKSESVNIFARDSDPFDDDFFSSGNAGRGQKTSSSADPFKWTEPFGHFEFREEEEDDEEGERVAAAGQAD</sequence>
<feature type="compositionally biased region" description="Basic and acidic residues" evidence="1">
    <location>
        <begin position="566"/>
        <end position="584"/>
    </location>
</feature>
<feature type="compositionally biased region" description="Basic and acidic residues" evidence="1">
    <location>
        <begin position="718"/>
        <end position="734"/>
    </location>
</feature>
<feature type="compositionally biased region" description="Basic and acidic residues" evidence="1">
    <location>
        <begin position="681"/>
        <end position="701"/>
    </location>
</feature>
<feature type="region of interest" description="Disordered" evidence="1">
    <location>
        <begin position="521"/>
        <end position="1108"/>
    </location>
</feature>
<feature type="compositionally biased region" description="Basic and acidic residues" evidence="1">
    <location>
        <begin position="850"/>
        <end position="863"/>
    </location>
</feature>
<feature type="region of interest" description="Disordered" evidence="1">
    <location>
        <begin position="39"/>
        <end position="68"/>
    </location>
</feature>
<keyword evidence="3" id="KW-1185">Reference proteome</keyword>
<dbReference type="PANTHER" id="PTHR48125">
    <property type="entry name" value="LP07818P1"/>
    <property type="match status" value="1"/>
</dbReference>
<feature type="region of interest" description="Disordered" evidence="1">
    <location>
        <begin position="169"/>
        <end position="189"/>
    </location>
</feature>
<reference evidence="2" key="1">
    <citation type="submission" date="2013-04" db="EMBL/GenBank/DDBJ databases">
        <authorList>
            <person name="Qu J."/>
            <person name="Murali S.C."/>
            <person name="Bandaranaike D."/>
            <person name="Bellair M."/>
            <person name="Blankenburg K."/>
            <person name="Chao H."/>
            <person name="Dinh H."/>
            <person name="Doddapaneni H."/>
            <person name="Downs B."/>
            <person name="Dugan-Rocha S."/>
            <person name="Elkadiri S."/>
            <person name="Gnanaolivu R.D."/>
            <person name="Hernandez B."/>
            <person name="Javaid M."/>
            <person name="Jayaseelan J.C."/>
            <person name="Lee S."/>
            <person name="Li M."/>
            <person name="Ming W."/>
            <person name="Munidasa M."/>
            <person name="Muniz J."/>
            <person name="Nguyen L."/>
            <person name="Ongeri F."/>
            <person name="Osuji N."/>
            <person name="Pu L.-L."/>
            <person name="Puazo M."/>
            <person name="Qu C."/>
            <person name="Quiroz J."/>
            <person name="Raj R."/>
            <person name="Weissenberger G."/>
            <person name="Xin Y."/>
            <person name="Zou X."/>
            <person name="Han Y."/>
            <person name="Richards S."/>
            <person name="Worley K."/>
            <person name="Muzny D."/>
            <person name="Gibbs R."/>
        </authorList>
    </citation>
    <scope>NUCLEOTIDE SEQUENCE</scope>
    <source>
        <strain evidence="2">Sampled in the wild</strain>
    </source>
</reference>
<dbReference type="Proteomes" id="UP000792457">
    <property type="component" value="Unassembled WGS sequence"/>
</dbReference>
<gene>
    <name evidence="2" type="ORF">J437_LFUL019198</name>
</gene>
<feature type="compositionally biased region" description="Polar residues" evidence="1">
    <location>
        <begin position="1017"/>
        <end position="1033"/>
    </location>
</feature>
<reference evidence="2" key="2">
    <citation type="submission" date="2017-10" db="EMBL/GenBank/DDBJ databases">
        <title>Ladona fulva Genome sequencing and assembly.</title>
        <authorList>
            <person name="Murali S."/>
            <person name="Richards S."/>
            <person name="Bandaranaike D."/>
            <person name="Bellair M."/>
            <person name="Blankenburg K."/>
            <person name="Chao H."/>
            <person name="Dinh H."/>
            <person name="Doddapaneni H."/>
            <person name="Dugan-Rocha S."/>
            <person name="Elkadiri S."/>
            <person name="Gnanaolivu R."/>
            <person name="Hernandez B."/>
            <person name="Skinner E."/>
            <person name="Javaid M."/>
            <person name="Lee S."/>
            <person name="Li M."/>
            <person name="Ming W."/>
            <person name="Munidasa M."/>
            <person name="Muniz J."/>
            <person name="Nguyen L."/>
            <person name="Hughes D."/>
            <person name="Osuji N."/>
            <person name="Pu L.-L."/>
            <person name="Puazo M."/>
            <person name="Qu C."/>
            <person name="Quiroz J."/>
            <person name="Raj R."/>
            <person name="Weissenberger G."/>
            <person name="Xin Y."/>
            <person name="Zou X."/>
            <person name="Han Y."/>
            <person name="Worley K."/>
            <person name="Muzny D."/>
            <person name="Gibbs R."/>
        </authorList>
    </citation>
    <scope>NUCLEOTIDE SEQUENCE</scope>
    <source>
        <strain evidence="2">Sampled in the wild</strain>
    </source>
</reference>
<evidence type="ECO:0000313" key="2">
    <source>
        <dbReference type="EMBL" id="KAG8239580.1"/>
    </source>
</evidence>
<dbReference type="PANTHER" id="PTHR48125:SF12">
    <property type="entry name" value="AT HOOK TRANSCRIPTION FACTOR FAMILY-RELATED"/>
    <property type="match status" value="1"/>
</dbReference>
<feature type="compositionally biased region" description="Basic and acidic residues" evidence="1">
    <location>
        <begin position="521"/>
        <end position="536"/>
    </location>
</feature>
<evidence type="ECO:0000256" key="1">
    <source>
        <dbReference type="SAM" id="MobiDB-lite"/>
    </source>
</evidence>